<evidence type="ECO:0000259" key="3">
    <source>
        <dbReference type="PROSITE" id="PS50110"/>
    </source>
</evidence>
<dbReference type="SUPFAM" id="SSF52172">
    <property type="entry name" value="CheY-like"/>
    <property type="match status" value="1"/>
</dbReference>
<dbReference type="PROSITE" id="PS50110">
    <property type="entry name" value="RESPONSE_REGULATORY"/>
    <property type="match status" value="1"/>
</dbReference>
<dbReference type="PANTHER" id="PTHR44591:SF3">
    <property type="entry name" value="RESPONSE REGULATORY DOMAIN-CONTAINING PROTEIN"/>
    <property type="match status" value="1"/>
</dbReference>
<accession>A0A0W0TUU1</accession>
<dbReference type="STRING" id="453.Lfee_1387"/>
<evidence type="ECO:0000313" key="6">
    <source>
        <dbReference type="Proteomes" id="UP000054698"/>
    </source>
</evidence>
<dbReference type="GO" id="GO:0004673">
    <property type="term" value="F:protein histidine kinase activity"/>
    <property type="evidence" value="ECO:0007669"/>
    <property type="project" value="UniProtKB-EC"/>
</dbReference>
<name>A0A0W0TUU1_9GAMM</name>
<keyword evidence="6" id="KW-1185">Reference proteome</keyword>
<gene>
    <name evidence="5" type="primary">cheY</name>
    <name evidence="4" type="ORF">Lfee_1387</name>
    <name evidence="5" type="ORF">NCTC12022_01815</name>
</gene>
<dbReference type="RefSeq" id="WP_058445249.1">
    <property type="nucleotide sequence ID" value="NZ_CAAAHT010000017.1"/>
</dbReference>
<keyword evidence="1 2" id="KW-0597">Phosphoprotein</keyword>
<evidence type="ECO:0000256" key="2">
    <source>
        <dbReference type="PROSITE-ProRule" id="PRU00169"/>
    </source>
</evidence>
<keyword evidence="4" id="KW-0418">Kinase</keyword>
<evidence type="ECO:0000313" key="7">
    <source>
        <dbReference type="Proteomes" id="UP000251942"/>
    </source>
</evidence>
<reference evidence="4 6" key="1">
    <citation type="submission" date="2015-11" db="EMBL/GenBank/DDBJ databases">
        <title>Genomic analysis of 38 Legionella species identifies large and diverse effector repertoires.</title>
        <authorList>
            <person name="Burstein D."/>
            <person name="Amaro F."/>
            <person name="Zusman T."/>
            <person name="Lifshitz Z."/>
            <person name="Cohen O."/>
            <person name="Gilbert J.A."/>
            <person name="Pupko T."/>
            <person name="Shuman H.A."/>
            <person name="Segal G."/>
        </authorList>
    </citation>
    <scope>NUCLEOTIDE SEQUENCE [LARGE SCALE GENOMIC DNA]</scope>
    <source>
        <strain evidence="4 6">WO-44C</strain>
    </source>
</reference>
<organism evidence="4 6">
    <name type="scientific">Legionella feeleii</name>
    <dbReference type="NCBI Taxonomy" id="453"/>
    <lineage>
        <taxon>Bacteria</taxon>
        <taxon>Pseudomonadati</taxon>
        <taxon>Pseudomonadota</taxon>
        <taxon>Gammaproteobacteria</taxon>
        <taxon>Legionellales</taxon>
        <taxon>Legionellaceae</taxon>
        <taxon>Legionella</taxon>
    </lineage>
</organism>
<dbReference type="OrthoDB" id="9802155at2"/>
<dbReference type="Proteomes" id="UP000251942">
    <property type="component" value="Unassembled WGS sequence"/>
</dbReference>
<dbReference type="EC" id="2.7.13.3" evidence="4"/>
<dbReference type="SMART" id="SM00448">
    <property type="entry name" value="REC"/>
    <property type="match status" value="1"/>
</dbReference>
<sequence length="133" mass="14858">MSNKEKGMTAIPPLLIIEDNFICQRIYVAALRDYYPVELASNAEEALERLAEQAYQCIISDLGLPDRPGIELLPIIRNSTLNQHTPIVVISAHMSEELKQICLQLGADKVCVKPITAVVLREIIATLTRDQVF</sequence>
<dbReference type="InterPro" id="IPR050595">
    <property type="entry name" value="Bact_response_regulator"/>
</dbReference>
<dbReference type="Pfam" id="PF00072">
    <property type="entry name" value="Response_reg"/>
    <property type="match status" value="1"/>
</dbReference>
<dbReference type="InterPro" id="IPR011006">
    <property type="entry name" value="CheY-like_superfamily"/>
</dbReference>
<dbReference type="GO" id="GO:0000160">
    <property type="term" value="P:phosphorelay signal transduction system"/>
    <property type="evidence" value="ECO:0007669"/>
    <property type="project" value="InterPro"/>
</dbReference>
<evidence type="ECO:0000313" key="5">
    <source>
        <dbReference type="EMBL" id="SPX61077.1"/>
    </source>
</evidence>
<dbReference type="Proteomes" id="UP000054698">
    <property type="component" value="Unassembled WGS sequence"/>
</dbReference>
<reference evidence="5 7" key="2">
    <citation type="submission" date="2018-06" db="EMBL/GenBank/DDBJ databases">
        <authorList>
            <consortium name="Pathogen Informatics"/>
            <person name="Doyle S."/>
        </authorList>
    </citation>
    <scope>NUCLEOTIDE SEQUENCE [LARGE SCALE GENOMIC DNA]</scope>
    <source>
        <strain evidence="5 7">NCTC12022</strain>
    </source>
</reference>
<dbReference type="AlphaFoldDB" id="A0A0W0TUU1"/>
<dbReference type="InterPro" id="IPR001789">
    <property type="entry name" value="Sig_transdc_resp-reg_receiver"/>
</dbReference>
<keyword evidence="4" id="KW-0808">Transferase</keyword>
<protein>
    <submittedName>
        <fullName evidence="4">Sensory histidine-kinase / response regulator</fullName>
        <ecNumber evidence="4">2.7.13.3</ecNumber>
    </submittedName>
</protein>
<evidence type="ECO:0000313" key="4">
    <source>
        <dbReference type="EMBL" id="KTC99221.1"/>
    </source>
</evidence>
<dbReference type="Gene3D" id="3.40.50.2300">
    <property type="match status" value="1"/>
</dbReference>
<dbReference type="CDD" id="cd17546">
    <property type="entry name" value="REC_hyHK_CKI1_RcsC-like"/>
    <property type="match status" value="1"/>
</dbReference>
<dbReference type="PANTHER" id="PTHR44591">
    <property type="entry name" value="STRESS RESPONSE REGULATOR PROTEIN 1"/>
    <property type="match status" value="1"/>
</dbReference>
<dbReference type="PATRIC" id="fig|453.4.peg.1513"/>
<feature type="modified residue" description="4-aspartylphosphate" evidence="2">
    <location>
        <position position="61"/>
    </location>
</feature>
<proteinExistence type="predicted"/>
<dbReference type="EMBL" id="LNYB01000051">
    <property type="protein sequence ID" value="KTC99221.1"/>
    <property type="molecule type" value="Genomic_DNA"/>
</dbReference>
<evidence type="ECO:0000256" key="1">
    <source>
        <dbReference type="ARBA" id="ARBA00022553"/>
    </source>
</evidence>
<dbReference type="EMBL" id="UASS01000015">
    <property type="protein sequence ID" value="SPX61077.1"/>
    <property type="molecule type" value="Genomic_DNA"/>
</dbReference>
<feature type="domain" description="Response regulatory" evidence="3">
    <location>
        <begin position="13"/>
        <end position="128"/>
    </location>
</feature>